<dbReference type="AlphaFoldDB" id="A0A9D3ZQ16"/>
<name>A0A9D3ZQ16_9ROSI</name>
<evidence type="ECO:0000313" key="3">
    <source>
        <dbReference type="Proteomes" id="UP000828251"/>
    </source>
</evidence>
<dbReference type="Proteomes" id="UP000828251">
    <property type="component" value="Unassembled WGS sequence"/>
</dbReference>
<sequence>MDGYAVTRSAQSTDWGAICYELLRAIPDNINGGPIGQLCHRGDALSYGMLECMPDSSPFPINLSQSLIYRPLLHEGSHEGGSSSQHLQLDPLLEKPQSPPEQPQYLPEAETMRNPTRNRR</sequence>
<protein>
    <submittedName>
        <fullName evidence="2">Uncharacterized protein</fullName>
    </submittedName>
</protein>
<gene>
    <name evidence="2" type="ORF">J1N35_034022</name>
</gene>
<accession>A0A9D3ZQ16</accession>
<organism evidence="2 3">
    <name type="scientific">Gossypium stocksii</name>
    <dbReference type="NCBI Taxonomy" id="47602"/>
    <lineage>
        <taxon>Eukaryota</taxon>
        <taxon>Viridiplantae</taxon>
        <taxon>Streptophyta</taxon>
        <taxon>Embryophyta</taxon>
        <taxon>Tracheophyta</taxon>
        <taxon>Spermatophyta</taxon>
        <taxon>Magnoliopsida</taxon>
        <taxon>eudicotyledons</taxon>
        <taxon>Gunneridae</taxon>
        <taxon>Pentapetalae</taxon>
        <taxon>rosids</taxon>
        <taxon>malvids</taxon>
        <taxon>Malvales</taxon>
        <taxon>Malvaceae</taxon>
        <taxon>Malvoideae</taxon>
        <taxon>Gossypium</taxon>
    </lineage>
</organism>
<dbReference type="EMBL" id="JAIQCV010000010">
    <property type="protein sequence ID" value="KAH1055957.1"/>
    <property type="molecule type" value="Genomic_DNA"/>
</dbReference>
<reference evidence="2 3" key="1">
    <citation type="journal article" date="2021" name="Plant Biotechnol. J.">
        <title>Multi-omics assisted identification of the key and species-specific regulatory components of drought-tolerant mechanisms in Gossypium stocksii.</title>
        <authorList>
            <person name="Yu D."/>
            <person name="Ke L."/>
            <person name="Zhang D."/>
            <person name="Wu Y."/>
            <person name="Sun Y."/>
            <person name="Mei J."/>
            <person name="Sun J."/>
            <person name="Sun Y."/>
        </authorList>
    </citation>
    <scope>NUCLEOTIDE SEQUENCE [LARGE SCALE GENOMIC DNA]</scope>
    <source>
        <strain evidence="3">cv. E1</strain>
        <tissue evidence="2">Leaf</tissue>
    </source>
</reference>
<comment type="caution">
    <text evidence="2">The sequence shown here is derived from an EMBL/GenBank/DDBJ whole genome shotgun (WGS) entry which is preliminary data.</text>
</comment>
<proteinExistence type="predicted"/>
<evidence type="ECO:0000313" key="2">
    <source>
        <dbReference type="EMBL" id="KAH1055957.1"/>
    </source>
</evidence>
<evidence type="ECO:0000256" key="1">
    <source>
        <dbReference type="SAM" id="MobiDB-lite"/>
    </source>
</evidence>
<dbReference type="OrthoDB" id="1421598at2759"/>
<keyword evidence="3" id="KW-1185">Reference proteome</keyword>
<feature type="region of interest" description="Disordered" evidence="1">
    <location>
        <begin position="74"/>
        <end position="120"/>
    </location>
</feature>